<dbReference type="SUPFAM" id="SSF53756">
    <property type="entry name" value="UDP-Glycosyltransferase/glycogen phosphorylase"/>
    <property type="match status" value="1"/>
</dbReference>
<dbReference type="EMBL" id="JABBKX010000007">
    <property type="protein sequence ID" value="NMJ43245.1"/>
    <property type="molecule type" value="Genomic_DNA"/>
</dbReference>
<gene>
    <name evidence="4" type="ORF">GWK16_18500</name>
</gene>
<dbReference type="Gene3D" id="3.40.50.2000">
    <property type="entry name" value="Glycogen Phosphorylase B"/>
    <property type="match status" value="2"/>
</dbReference>
<dbReference type="GO" id="GO:0016757">
    <property type="term" value="F:glycosyltransferase activity"/>
    <property type="evidence" value="ECO:0007669"/>
    <property type="project" value="InterPro"/>
</dbReference>
<dbReference type="InterPro" id="IPR001296">
    <property type="entry name" value="Glyco_trans_1"/>
</dbReference>
<evidence type="ECO:0000256" key="1">
    <source>
        <dbReference type="ARBA" id="ARBA00022679"/>
    </source>
</evidence>
<name>A0A848EII5_9PROT</name>
<dbReference type="GO" id="GO:0009103">
    <property type="term" value="P:lipopolysaccharide biosynthetic process"/>
    <property type="evidence" value="ECO:0007669"/>
    <property type="project" value="TreeGrafter"/>
</dbReference>
<evidence type="ECO:0000259" key="2">
    <source>
        <dbReference type="Pfam" id="PF00534"/>
    </source>
</evidence>
<feature type="domain" description="Glycosyl transferase family 1" evidence="2">
    <location>
        <begin position="212"/>
        <end position="381"/>
    </location>
</feature>
<proteinExistence type="predicted"/>
<evidence type="ECO:0000313" key="5">
    <source>
        <dbReference type="Proteomes" id="UP000548582"/>
    </source>
</evidence>
<dbReference type="Proteomes" id="UP000548582">
    <property type="component" value="Unassembled WGS sequence"/>
</dbReference>
<dbReference type="Pfam" id="PF00534">
    <property type="entry name" value="Glycos_transf_1"/>
    <property type="match status" value="1"/>
</dbReference>
<reference evidence="4 5" key="1">
    <citation type="submission" date="2020-03" db="EMBL/GenBank/DDBJ databases">
        <authorList>
            <person name="Sun Q."/>
        </authorList>
    </citation>
    <scope>NUCLEOTIDE SEQUENCE [LARGE SCALE GENOMIC DNA]</scope>
    <source>
        <strain evidence="4 5">JC162</strain>
    </source>
</reference>
<dbReference type="Pfam" id="PF12000">
    <property type="entry name" value="Glyco_trans_4_3"/>
    <property type="match status" value="1"/>
</dbReference>
<dbReference type="AlphaFoldDB" id="A0A848EII5"/>
<dbReference type="PANTHER" id="PTHR46401">
    <property type="entry name" value="GLYCOSYLTRANSFERASE WBBK-RELATED"/>
    <property type="match status" value="1"/>
</dbReference>
<feature type="domain" description="Glycosyl transferase family 4" evidence="3">
    <location>
        <begin position="27"/>
        <end position="191"/>
    </location>
</feature>
<dbReference type="RefSeq" id="WP_170055458.1">
    <property type="nucleotide sequence ID" value="NZ_JABBKX010000007.1"/>
</dbReference>
<evidence type="ECO:0000313" key="4">
    <source>
        <dbReference type="EMBL" id="NMJ43245.1"/>
    </source>
</evidence>
<accession>A0A848EII5</accession>
<keyword evidence="1 4" id="KW-0808">Transferase</keyword>
<organism evidence="4 5">
    <name type="scientific">Neoroseomonas marina</name>
    <dbReference type="NCBI Taxonomy" id="1232220"/>
    <lineage>
        <taxon>Bacteria</taxon>
        <taxon>Pseudomonadati</taxon>
        <taxon>Pseudomonadota</taxon>
        <taxon>Alphaproteobacteria</taxon>
        <taxon>Acetobacterales</taxon>
        <taxon>Acetobacteraceae</taxon>
        <taxon>Neoroseomonas</taxon>
    </lineage>
</organism>
<comment type="caution">
    <text evidence="4">The sequence shown here is derived from an EMBL/GenBank/DDBJ whole genome shotgun (WGS) entry which is preliminary data.</text>
</comment>
<sequence>MVEALFIHQNFPGQWRHLAPMIAKRKDARVVGLGERQNATPPGVHHLRYPAPDPAGDKTHRYLRPVESAVRRGQNVVRALITLQKRGFVPDIVYCHPGWGEGLYLRDVFPDARIVHYCEYYYHARGGDIGFDPSQPVNIDEMARVRTLNMTQLQSLETADWCMSPTLWQRGRYPRHVQDMTSVVHEGVDATFATPVGTSKVALPDGFLVERGQEVVTFVSRNLEPYRGFDVFMRALPEILARRPKAHAVIVGGEERGYGRTPADGRSWKAVMMEEVGARLDPARVHFTGRIPHEGLVSLFRASAAHVYYTYPFVLSWSLVEAMGCEALIIGSDTPTLSEVIRHGENGLLLPFFDHQRMADAVVDALAHPDRYVPLRQAARRTMLEKFDLHAICLPQQVKLFDAVLAGRPGTDVIPMPETPR</sequence>
<evidence type="ECO:0000259" key="3">
    <source>
        <dbReference type="Pfam" id="PF12000"/>
    </source>
</evidence>
<dbReference type="InterPro" id="IPR022623">
    <property type="entry name" value="Glyco_trans_4"/>
</dbReference>
<keyword evidence="5" id="KW-1185">Reference proteome</keyword>
<protein>
    <submittedName>
        <fullName evidence="4">Glycosyltransferase</fullName>
    </submittedName>
</protein>
<dbReference type="PANTHER" id="PTHR46401:SF2">
    <property type="entry name" value="GLYCOSYLTRANSFERASE WBBK-RELATED"/>
    <property type="match status" value="1"/>
</dbReference>